<keyword evidence="1 3" id="KW-0378">Hydrolase</keyword>
<accession>A0ABZ2TAT9</accession>
<protein>
    <submittedName>
        <fullName evidence="3">Alpha/beta fold hydrolase</fullName>
    </submittedName>
</protein>
<reference evidence="3 4" key="1">
    <citation type="submission" date="2024-02" db="EMBL/GenBank/DDBJ databases">
        <title>Roseovarius strain W115 nov., isolated from a marine algae.</title>
        <authorList>
            <person name="Lee M.W."/>
            <person name="Lee J.K."/>
            <person name="Kim J.M."/>
            <person name="Choi D.G."/>
            <person name="Baek J.H."/>
            <person name="Bayburt H."/>
            <person name="Jung J.J."/>
            <person name="Han D.M."/>
            <person name="Jeon C.O."/>
        </authorList>
    </citation>
    <scope>NUCLEOTIDE SEQUENCE [LARGE SCALE GENOMIC DNA]</scope>
    <source>
        <strain evidence="3 4">W115</strain>
    </source>
</reference>
<dbReference type="Proteomes" id="UP001281305">
    <property type="component" value="Chromosome"/>
</dbReference>
<dbReference type="Gene3D" id="3.40.50.1820">
    <property type="entry name" value="alpha/beta hydrolase"/>
    <property type="match status" value="1"/>
</dbReference>
<dbReference type="PANTHER" id="PTHR43798">
    <property type="entry name" value="MONOACYLGLYCEROL LIPASE"/>
    <property type="match status" value="1"/>
</dbReference>
<dbReference type="InterPro" id="IPR050266">
    <property type="entry name" value="AB_hydrolase_sf"/>
</dbReference>
<evidence type="ECO:0000256" key="1">
    <source>
        <dbReference type="ARBA" id="ARBA00022801"/>
    </source>
</evidence>
<dbReference type="RefSeq" id="WP_317056882.1">
    <property type="nucleotide sequence ID" value="NZ_CP146606.1"/>
</dbReference>
<sequence length="263" mass="28806">MYELSGSVALNYRDEGEGAPVLFVHGVGADLESWDGVLRNLCPGRRYLRYDQRGHGQSRRTPGPYTLQDLSGDAVALLDHLGVECVSVVGFSLGGLVAQAIALDHPERVQCLTLISTVAGRTPQEQIRVNERAETLAREGATRHLANAVDRWFTPEFVVAHPEVLEARRQKSLQNDPECYVAAYRVLAGSDLGDHLYRVTAPTLIMTGENDIGSNPRMSEFIHSQIAGSQLHILPRLKHSVLLEAPEQIAALIDPFLAEHCGA</sequence>
<proteinExistence type="predicted"/>
<dbReference type="EMBL" id="CP146606">
    <property type="protein sequence ID" value="WYK16812.1"/>
    <property type="molecule type" value="Genomic_DNA"/>
</dbReference>
<evidence type="ECO:0000313" key="3">
    <source>
        <dbReference type="EMBL" id="WYK16812.1"/>
    </source>
</evidence>
<name>A0ABZ2TAT9_9RHOB</name>
<evidence type="ECO:0000259" key="2">
    <source>
        <dbReference type="Pfam" id="PF00561"/>
    </source>
</evidence>
<dbReference type="SUPFAM" id="SSF53474">
    <property type="entry name" value="alpha/beta-Hydrolases"/>
    <property type="match status" value="1"/>
</dbReference>
<gene>
    <name evidence="3" type="ORF">RZS32_010240</name>
</gene>
<keyword evidence="4" id="KW-1185">Reference proteome</keyword>
<evidence type="ECO:0000313" key="4">
    <source>
        <dbReference type="Proteomes" id="UP001281305"/>
    </source>
</evidence>
<feature type="domain" description="AB hydrolase-1" evidence="2">
    <location>
        <begin position="20"/>
        <end position="246"/>
    </location>
</feature>
<dbReference type="PRINTS" id="PR00111">
    <property type="entry name" value="ABHYDROLASE"/>
</dbReference>
<dbReference type="GO" id="GO:0016787">
    <property type="term" value="F:hydrolase activity"/>
    <property type="evidence" value="ECO:0007669"/>
    <property type="project" value="UniProtKB-KW"/>
</dbReference>
<dbReference type="InterPro" id="IPR029058">
    <property type="entry name" value="AB_hydrolase_fold"/>
</dbReference>
<dbReference type="PANTHER" id="PTHR43798:SF31">
    <property type="entry name" value="AB HYDROLASE SUPERFAMILY PROTEIN YCLE"/>
    <property type="match status" value="1"/>
</dbReference>
<organism evidence="3 4">
    <name type="scientific">Roseovarius rhodophyticola</name>
    <dbReference type="NCBI Taxonomy" id="3080827"/>
    <lineage>
        <taxon>Bacteria</taxon>
        <taxon>Pseudomonadati</taxon>
        <taxon>Pseudomonadota</taxon>
        <taxon>Alphaproteobacteria</taxon>
        <taxon>Rhodobacterales</taxon>
        <taxon>Roseobacteraceae</taxon>
        <taxon>Roseovarius</taxon>
    </lineage>
</organism>
<dbReference type="Pfam" id="PF00561">
    <property type="entry name" value="Abhydrolase_1"/>
    <property type="match status" value="1"/>
</dbReference>
<dbReference type="InterPro" id="IPR000073">
    <property type="entry name" value="AB_hydrolase_1"/>
</dbReference>